<dbReference type="Proteomes" id="UP000030595">
    <property type="component" value="Unassembled WGS sequence"/>
</dbReference>
<keyword evidence="1" id="KW-0812">Transmembrane</keyword>
<dbReference type="AlphaFoldDB" id="A0A0A3J8R2"/>
<dbReference type="eggNOG" id="ENOG5032RTA">
    <property type="taxonomic scope" value="Bacteria"/>
</dbReference>
<dbReference type="RefSeq" id="WP_052126018.1">
    <property type="nucleotide sequence ID" value="NZ_AVCZ01000002.1"/>
</dbReference>
<keyword evidence="3" id="KW-1185">Reference proteome</keyword>
<feature type="transmembrane region" description="Helical" evidence="1">
    <location>
        <begin position="6"/>
        <end position="24"/>
    </location>
</feature>
<keyword evidence="1" id="KW-1133">Transmembrane helix</keyword>
<evidence type="ECO:0008006" key="4">
    <source>
        <dbReference type="Google" id="ProtNLM"/>
    </source>
</evidence>
<feature type="transmembrane region" description="Helical" evidence="1">
    <location>
        <begin position="36"/>
        <end position="55"/>
    </location>
</feature>
<dbReference type="Pfam" id="PF11877">
    <property type="entry name" value="DUF3397"/>
    <property type="match status" value="1"/>
</dbReference>
<reference evidence="2 3" key="1">
    <citation type="submission" date="2014-02" db="EMBL/GenBank/DDBJ databases">
        <title>Draft genome sequence of Lysinibacillus massiliensis CCUG 49529.</title>
        <authorList>
            <person name="Zhang F."/>
            <person name="Wang G."/>
            <person name="Zhang L."/>
        </authorList>
    </citation>
    <scope>NUCLEOTIDE SEQUENCE [LARGE SCALE GENOMIC DNA]</scope>
    <source>
        <strain evidence="2 3">CCUG 49529</strain>
    </source>
</reference>
<feature type="transmembrane region" description="Helical" evidence="1">
    <location>
        <begin position="101"/>
        <end position="128"/>
    </location>
</feature>
<accession>A0A0A3J8R2</accession>
<proteinExistence type="predicted"/>
<organism evidence="2 3">
    <name type="scientific">Ureibacillus massiliensis 4400831 = CIP 108448 = CCUG 49529</name>
    <dbReference type="NCBI Taxonomy" id="1211035"/>
    <lineage>
        <taxon>Bacteria</taxon>
        <taxon>Bacillati</taxon>
        <taxon>Bacillota</taxon>
        <taxon>Bacilli</taxon>
        <taxon>Bacillales</taxon>
        <taxon>Caryophanaceae</taxon>
        <taxon>Ureibacillus</taxon>
    </lineage>
</organism>
<feature type="transmembrane region" description="Helical" evidence="1">
    <location>
        <begin position="61"/>
        <end position="81"/>
    </location>
</feature>
<evidence type="ECO:0000313" key="3">
    <source>
        <dbReference type="Proteomes" id="UP000030595"/>
    </source>
</evidence>
<comment type="caution">
    <text evidence="2">The sequence shown here is derived from an EMBL/GenBank/DDBJ whole genome shotgun (WGS) entry which is preliminary data.</text>
</comment>
<dbReference type="EMBL" id="JPVQ01000002">
    <property type="protein sequence ID" value="KGR92170.1"/>
    <property type="molecule type" value="Genomic_DNA"/>
</dbReference>
<sequence>MILQFLISVIILCPILLLFMVYFICRKRKMRESKAFGWASDVTTFILFFSVPLLISSLWQINISIYIICFAIIIAMIFTYFDWKKKKEIEILPLLKKIWRFFFLFLMICYIIIWIIGMLHYIIVYVFYT</sequence>
<evidence type="ECO:0000256" key="1">
    <source>
        <dbReference type="SAM" id="Phobius"/>
    </source>
</evidence>
<name>A0A0A3J8R2_9BACL</name>
<dbReference type="InterPro" id="IPR024515">
    <property type="entry name" value="DUF3397"/>
</dbReference>
<evidence type="ECO:0000313" key="2">
    <source>
        <dbReference type="EMBL" id="KGR92170.1"/>
    </source>
</evidence>
<gene>
    <name evidence="2" type="ORF">CD30_02265</name>
</gene>
<protein>
    <recommendedName>
        <fullName evidence="4">DUF3397 domain-containing protein</fullName>
    </recommendedName>
</protein>
<keyword evidence="1" id="KW-0472">Membrane</keyword>